<dbReference type="InterPro" id="IPR051534">
    <property type="entry name" value="CBASS_pafABC_assoc_protein"/>
</dbReference>
<name>A0A5B8YLT9_9FLAO</name>
<dbReference type="Proteomes" id="UP000321954">
    <property type="component" value="Chromosome"/>
</dbReference>
<accession>A0A5B8YLT9</accession>
<dbReference type="OrthoDB" id="43316at2"/>
<feature type="domain" description="WYL" evidence="1">
    <location>
        <begin position="156"/>
        <end position="223"/>
    </location>
</feature>
<dbReference type="InterPro" id="IPR057727">
    <property type="entry name" value="WCX_dom"/>
</dbReference>
<dbReference type="EMBL" id="CP042476">
    <property type="protein sequence ID" value="QED36699.1"/>
    <property type="molecule type" value="Genomic_DNA"/>
</dbReference>
<dbReference type="Pfam" id="PF25583">
    <property type="entry name" value="WCX"/>
    <property type="match status" value="1"/>
</dbReference>
<gene>
    <name evidence="3" type="ORF">FK178_02755</name>
</gene>
<reference evidence="3 4" key="1">
    <citation type="submission" date="2019-08" db="EMBL/GenBank/DDBJ databases">
        <title>Antarcticibacterium arcticum sp. nov., a bacterium isolated from marine sediment of the Canadian Beaufort Sea.</title>
        <authorList>
            <person name="Lee Y.M."/>
            <person name="Baek K."/>
            <person name="Lee D.-H."/>
            <person name="Shin S.C."/>
            <person name="Jin Y.K."/>
            <person name="Park Y."/>
        </authorList>
    </citation>
    <scope>NUCLEOTIDE SEQUENCE [LARGE SCALE GENOMIC DNA]</scope>
    <source>
        <strain evidence="3 4">PAMC 28998</strain>
    </source>
</reference>
<dbReference type="PANTHER" id="PTHR34580">
    <property type="match status" value="1"/>
</dbReference>
<evidence type="ECO:0000259" key="2">
    <source>
        <dbReference type="Pfam" id="PF25583"/>
    </source>
</evidence>
<proteinExistence type="predicted"/>
<dbReference type="InterPro" id="IPR026881">
    <property type="entry name" value="WYL_dom"/>
</dbReference>
<dbReference type="AlphaFoldDB" id="A0A5B8YLT9"/>
<evidence type="ECO:0000259" key="1">
    <source>
        <dbReference type="Pfam" id="PF13280"/>
    </source>
</evidence>
<dbReference type="PROSITE" id="PS52050">
    <property type="entry name" value="WYL"/>
    <property type="match status" value="1"/>
</dbReference>
<organism evidence="3 4">
    <name type="scientific">Antarcticibacterium arcticum</name>
    <dbReference type="NCBI Taxonomy" id="2585771"/>
    <lineage>
        <taxon>Bacteria</taxon>
        <taxon>Pseudomonadati</taxon>
        <taxon>Bacteroidota</taxon>
        <taxon>Flavobacteriia</taxon>
        <taxon>Flavobacteriales</taxon>
        <taxon>Flavobacteriaceae</taxon>
        <taxon>Antarcticibacterium</taxon>
    </lineage>
</organism>
<evidence type="ECO:0000313" key="4">
    <source>
        <dbReference type="Proteomes" id="UP000321954"/>
    </source>
</evidence>
<feature type="domain" description="WCX" evidence="2">
    <location>
        <begin position="255"/>
        <end position="330"/>
    </location>
</feature>
<keyword evidence="4" id="KW-1185">Reference proteome</keyword>
<evidence type="ECO:0000313" key="3">
    <source>
        <dbReference type="EMBL" id="QED36699.1"/>
    </source>
</evidence>
<dbReference type="KEGG" id="anp:FK178_02755"/>
<sequence length="336" mass="39233">MPITKHAMIRYQCLDRCFRNPGKRYYIEDLLDECNKKLSESKPDAEGIKKRQLYEDISFMVSSEGWSAPLDRIKDGRRTFFKYEDQNFSINNQPLNELEAEQLKSAFSVLGRFKGLPQFNWINELLPKLDQAFKFSHDTVGIISFDNNEFLKGLELIDPLFNAILYKKLLKINYKSFKNPKPVSIIFSCYHLKEYNSRWFVYGKNADYDGLVNLALDRIIDMEETAGEYESTEINFEEYLDEIIGVSVIPGQLPEKILLRIDHSLWPYIETKPLHGSQTLKNRGEDFVDISLELIPNYELETMILQFGEKMEVLKPGHLRDKIEGRITAASKRYIP</sequence>
<dbReference type="PANTHER" id="PTHR34580:SF9">
    <property type="entry name" value="SLL5097 PROTEIN"/>
    <property type="match status" value="1"/>
</dbReference>
<dbReference type="Pfam" id="PF13280">
    <property type="entry name" value="WYL"/>
    <property type="match status" value="1"/>
</dbReference>
<protein>
    <submittedName>
        <fullName evidence="3">WYL domain-containing protein</fullName>
    </submittedName>
</protein>